<reference evidence="9 12" key="2">
    <citation type="submission" date="2020-04" db="EMBL/GenBank/DDBJ databases">
        <authorList>
            <person name="Hitch T.C.A."/>
            <person name="Wylensek D."/>
            <person name="Clavel T."/>
        </authorList>
    </citation>
    <scope>NUCLEOTIDE SEQUENCE [LARGE SCALE GENOMIC DNA]</scope>
    <source>
        <strain evidence="9 12">Med78_4-601-WT-2</strain>
    </source>
</reference>
<evidence type="ECO:0000313" key="11">
    <source>
        <dbReference type="Proteomes" id="UP000326961"/>
    </source>
</evidence>
<keyword evidence="1" id="KW-1003">Cell membrane</keyword>
<dbReference type="GO" id="GO:0006508">
    <property type="term" value="P:proteolysis"/>
    <property type="evidence" value="ECO:0007669"/>
    <property type="project" value="UniProtKB-KW"/>
</dbReference>
<dbReference type="InterPro" id="IPR006741">
    <property type="entry name" value="AgrB"/>
</dbReference>
<keyword evidence="2" id="KW-0673">Quorum sensing</keyword>
<proteinExistence type="predicted"/>
<organism evidence="10 11">
    <name type="scientific">Paraclostridium bifermentans</name>
    <name type="common">Clostridium bifermentans</name>
    <dbReference type="NCBI Taxonomy" id="1490"/>
    <lineage>
        <taxon>Bacteria</taxon>
        <taxon>Bacillati</taxon>
        <taxon>Bacillota</taxon>
        <taxon>Clostridia</taxon>
        <taxon>Peptostreptococcales</taxon>
        <taxon>Peptostreptococcaceae</taxon>
        <taxon>Paraclostridium</taxon>
    </lineage>
</organism>
<dbReference type="GO" id="GO:0008233">
    <property type="term" value="F:peptidase activity"/>
    <property type="evidence" value="ECO:0007669"/>
    <property type="project" value="UniProtKB-KW"/>
</dbReference>
<evidence type="ECO:0000313" key="10">
    <source>
        <dbReference type="EMBL" id="QEZ68265.1"/>
    </source>
</evidence>
<gene>
    <name evidence="10" type="ORF">D4A35_04655</name>
    <name evidence="9" type="ORF">HF875_07035</name>
</gene>
<evidence type="ECO:0000256" key="1">
    <source>
        <dbReference type="ARBA" id="ARBA00022475"/>
    </source>
</evidence>
<sequence length="194" mass="22423">MIESLTDRLVSFLVLNNIIDTEKFEKYRDKIKSLIFLAISFVSVILVGIIFGKVTQGIILLICYLIIRKFACGYKAKSYIIRLLMFMGIYIFTIYSSSYEDLTTYKFLIILFTVLSWGCIYVLAPVENIKSKMDFNDVLRKKIISRVIATIITFLTITLLRIEIINEYAAFTCSALYWSAFMLVLGTIKNYINN</sequence>
<evidence type="ECO:0000256" key="7">
    <source>
        <dbReference type="ARBA" id="ARBA00023136"/>
    </source>
</evidence>
<evidence type="ECO:0000256" key="6">
    <source>
        <dbReference type="ARBA" id="ARBA00022989"/>
    </source>
</evidence>
<dbReference type="AlphaFoldDB" id="A0A5P3XDK8"/>
<evidence type="ECO:0000256" key="4">
    <source>
        <dbReference type="ARBA" id="ARBA00022692"/>
    </source>
</evidence>
<evidence type="ECO:0000256" key="5">
    <source>
        <dbReference type="ARBA" id="ARBA00022801"/>
    </source>
</evidence>
<evidence type="ECO:0000313" key="12">
    <source>
        <dbReference type="Proteomes" id="UP000573963"/>
    </source>
</evidence>
<evidence type="ECO:0000256" key="8">
    <source>
        <dbReference type="SAM" id="Phobius"/>
    </source>
</evidence>
<dbReference type="GO" id="GO:0016020">
    <property type="term" value="C:membrane"/>
    <property type="evidence" value="ECO:0007669"/>
    <property type="project" value="InterPro"/>
</dbReference>
<evidence type="ECO:0000256" key="3">
    <source>
        <dbReference type="ARBA" id="ARBA00022670"/>
    </source>
</evidence>
<dbReference type="EMBL" id="CP032452">
    <property type="protein sequence ID" value="QEZ68265.1"/>
    <property type="molecule type" value="Genomic_DNA"/>
</dbReference>
<keyword evidence="4 8" id="KW-0812">Transmembrane</keyword>
<evidence type="ECO:0008006" key="13">
    <source>
        <dbReference type="Google" id="ProtNLM"/>
    </source>
</evidence>
<dbReference type="GO" id="GO:0009372">
    <property type="term" value="P:quorum sensing"/>
    <property type="evidence" value="ECO:0007669"/>
    <property type="project" value="UniProtKB-KW"/>
</dbReference>
<feature type="transmembrane region" description="Helical" evidence="8">
    <location>
        <begin position="104"/>
        <end position="123"/>
    </location>
</feature>
<accession>A0A5P3XDK8</accession>
<keyword evidence="3" id="KW-0645">Protease</keyword>
<protein>
    <recommendedName>
        <fullName evidence="13">Accessory regulator AgrB</fullName>
    </recommendedName>
</protein>
<dbReference type="Proteomes" id="UP000326961">
    <property type="component" value="Chromosome"/>
</dbReference>
<dbReference type="Pfam" id="PF04647">
    <property type="entry name" value="AgrB"/>
    <property type="match status" value="1"/>
</dbReference>
<feature type="transmembrane region" description="Helical" evidence="8">
    <location>
        <begin position="34"/>
        <end position="67"/>
    </location>
</feature>
<evidence type="ECO:0000313" key="9">
    <source>
        <dbReference type="EMBL" id="NME09270.1"/>
    </source>
</evidence>
<dbReference type="RefSeq" id="WP_021429280.1">
    <property type="nucleotide sequence ID" value="NZ_BROL01000066.1"/>
</dbReference>
<keyword evidence="7 8" id="KW-0472">Membrane</keyword>
<feature type="transmembrane region" description="Helical" evidence="8">
    <location>
        <begin position="143"/>
        <end position="162"/>
    </location>
</feature>
<feature type="transmembrane region" description="Helical" evidence="8">
    <location>
        <begin position="168"/>
        <end position="188"/>
    </location>
</feature>
<feature type="transmembrane region" description="Helical" evidence="8">
    <location>
        <begin position="79"/>
        <end position="98"/>
    </location>
</feature>
<dbReference type="Proteomes" id="UP000573963">
    <property type="component" value="Unassembled WGS sequence"/>
</dbReference>
<name>A0A5P3XDK8_PARBF</name>
<dbReference type="EMBL" id="JABAFD010000003">
    <property type="protein sequence ID" value="NME09270.1"/>
    <property type="molecule type" value="Genomic_DNA"/>
</dbReference>
<evidence type="ECO:0000256" key="2">
    <source>
        <dbReference type="ARBA" id="ARBA00022654"/>
    </source>
</evidence>
<keyword evidence="5" id="KW-0378">Hydrolase</keyword>
<keyword evidence="6 8" id="KW-1133">Transmembrane helix</keyword>
<reference evidence="10 11" key="1">
    <citation type="submission" date="2018-09" db="EMBL/GenBank/DDBJ databases">
        <title>A clostridial neurotoxin that targets Anopheles mosquitoes.</title>
        <authorList>
            <person name="Contreras E."/>
            <person name="Masuyer G."/>
            <person name="Qureshi N."/>
            <person name="Chawla S."/>
            <person name="Lim H.L."/>
            <person name="Chen J."/>
            <person name="Stenmark P."/>
            <person name="Gill S."/>
        </authorList>
    </citation>
    <scope>NUCLEOTIDE SEQUENCE [LARGE SCALE GENOMIC DNA]</scope>
    <source>
        <strain evidence="10 11">Cbm</strain>
    </source>
</reference>